<proteinExistence type="predicted"/>
<name>A0A5J5BD37_9ASTE</name>
<accession>A0A5J5BD37</accession>
<dbReference type="EMBL" id="CM018037">
    <property type="protein sequence ID" value="KAA8539121.1"/>
    <property type="molecule type" value="Genomic_DNA"/>
</dbReference>
<gene>
    <name evidence="1" type="ORF">F0562_025813</name>
</gene>
<dbReference type="Proteomes" id="UP000325577">
    <property type="component" value="Linkage Group LG14"/>
</dbReference>
<organism evidence="1 2">
    <name type="scientific">Nyssa sinensis</name>
    <dbReference type="NCBI Taxonomy" id="561372"/>
    <lineage>
        <taxon>Eukaryota</taxon>
        <taxon>Viridiplantae</taxon>
        <taxon>Streptophyta</taxon>
        <taxon>Embryophyta</taxon>
        <taxon>Tracheophyta</taxon>
        <taxon>Spermatophyta</taxon>
        <taxon>Magnoliopsida</taxon>
        <taxon>eudicotyledons</taxon>
        <taxon>Gunneridae</taxon>
        <taxon>Pentapetalae</taxon>
        <taxon>asterids</taxon>
        <taxon>Cornales</taxon>
        <taxon>Nyssaceae</taxon>
        <taxon>Nyssa</taxon>
    </lineage>
</organism>
<dbReference type="AlphaFoldDB" id="A0A5J5BD37"/>
<protein>
    <submittedName>
        <fullName evidence="1">Uncharacterized protein</fullName>
    </submittedName>
</protein>
<keyword evidence="2" id="KW-1185">Reference proteome</keyword>
<evidence type="ECO:0000313" key="1">
    <source>
        <dbReference type="EMBL" id="KAA8539121.1"/>
    </source>
</evidence>
<sequence>MEVHTRNVREMRDMVLSVRIRGRQMRERQVADKVEDHNFKFEHNELGRSMWPPSIKAIADTEVDSTISEVGGAGSCEDELRRSYAERDSVHDVPAAFMESSFDMSKQSQSCRDDLQLALSWAHDAEAGQSVCVEDEKVGVDQEGLMYSEVAAIQPAHS</sequence>
<reference evidence="1 2" key="1">
    <citation type="submission" date="2019-09" db="EMBL/GenBank/DDBJ databases">
        <title>A chromosome-level genome assembly of the Chinese tupelo Nyssa sinensis.</title>
        <authorList>
            <person name="Yang X."/>
            <person name="Kang M."/>
            <person name="Yang Y."/>
            <person name="Xiong H."/>
            <person name="Wang M."/>
            <person name="Zhang Z."/>
            <person name="Wang Z."/>
            <person name="Wu H."/>
            <person name="Ma T."/>
            <person name="Liu J."/>
            <person name="Xi Z."/>
        </authorList>
    </citation>
    <scope>NUCLEOTIDE SEQUENCE [LARGE SCALE GENOMIC DNA]</scope>
    <source>
        <strain evidence="1">J267</strain>
        <tissue evidence="1">Leaf</tissue>
    </source>
</reference>
<evidence type="ECO:0000313" key="2">
    <source>
        <dbReference type="Proteomes" id="UP000325577"/>
    </source>
</evidence>